<evidence type="ECO:0008006" key="4">
    <source>
        <dbReference type="Google" id="ProtNLM"/>
    </source>
</evidence>
<dbReference type="RefSeq" id="XP_007922578.1">
    <property type="nucleotide sequence ID" value="XM_007924387.1"/>
</dbReference>
<protein>
    <recommendedName>
        <fullName evidence="4">Cytochrome P450</fullName>
    </recommendedName>
</protein>
<dbReference type="eggNOG" id="KOG0157">
    <property type="taxonomic scope" value="Eukaryota"/>
</dbReference>
<proteinExistence type="predicted"/>
<dbReference type="PRINTS" id="PR00385">
    <property type="entry name" value="P450"/>
</dbReference>
<dbReference type="PANTHER" id="PTHR24305">
    <property type="entry name" value="CYTOCHROME P450"/>
    <property type="match status" value="1"/>
</dbReference>
<dbReference type="KEGG" id="pfj:MYCFIDRAFT_52974"/>
<dbReference type="InterPro" id="IPR002401">
    <property type="entry name" value="Cyt_P450_E_grp-I"/>
</dbReference>
<dbReference type="GO" id="GO:0016705">
    <property type="term" value="F:oxidoreductase activity, acting on paired donors, with incorporation or reduction of molecular oxygen"/>
    <property type="evidence" value="ECO:0007669"/>
    <property type="project" value="InterPro"/>
</dbReference>
<evidence type="ECO:0000313" key="2">
    <source>
        <dbReference type="EMBL" id="EME85512.1"/>
    </source>
</evidence>
<dbReference type="Pfam" id="PF00067">
    <property type="entry name" value="p450"/>
    <property type="match status" value="1"/>
</dbReference>
<sequence>MFTLPILVLPLLSCVAWIVYTGYVHPLSKVPGPWLAALSRFWYIYHMRKGHFDQVNRQLHAQYAAGPVVRIAPNEVSIDSPEAAHIIYNNRPGQRFTKVRIVCWVHRKRMSSKALIGLGKHENLFMDLDEDHHASRRRIVANLYSMSSILESESYIDDCTNLLEDRLTGFYKRGEVVDISRWFQMYAFDALGELVYGEAFGFLESSSDVGGWMALIESLSPFRQTLLLLPAYLRKPYMMSGLLYKSVKLAITDNAKRVNYARDLVHKRMSELKDNGGAAESQGRRDLLSKMFELSATKGDKVDFHLPEIEMESWVNIQAGVDTTAIALQAILYYILKDSRVHRKLLSELDAAHQDQRITIPLKYSDALKLPYLAACIKEAMRLHPSVGLQLPRHPPPEGCHISGYYFPHSARVGVNAAVLHYNQDVFGEDAASFRPERWSADNAAEMDRHLLTFGAGTRTCTGKHISLAETFKMIPHVLLKFDMKLAEPGMELTKQDWWFHKIKDFRVSIQRELRP</sequence>
<dbReference type="Gene3D" id="1.10.630.10">
    <property type="entry name" value="Cytochrome P450"/>
    <property type="match status" value="1"/>
</dbReference>
<name>M3B862_PSEFD</name>
<dbReference type="Proteomes" id="UP000016932">
    <property type="component" value="Unassembled WGS sequence"/>
</dbReference>
<reference evidence="2 3" key="1">
    <citation type="journal article" date="2012" name="PLoS Pathog.">
        <title>Diverse lifestyles and strategies of plant pathogenesis encoded in the genomes of eighteen Dothideomycetes fungi.</title>
        <authorList>
            <person name="Ohm R.A."/>
            <person name="Feau N."/>
            <person name="Henrissat B."/>
            <person name="Schoch C.L."/>
            <person name="Horwitz B.A."/>
            <person name="Barry K.W."/>
            <person name="Condon B.J."/>
            <person name="Copeland A.C."/>
            <person name="Dhillon B."/>
            <person name="Glaser F."/>
            <person name="Hesse C.N."/>
            <person name="Kosti I."/>
            <person name="LaButti K."/>
            <person name="Lindquist E.A."/>
            <person name="Lucas S."/>
            <person name="Salamov A.A."/>
            <person name="Bradshaw R.E."/>
            <person name="Ciuffetti L."/>
            <person name="Hamelin R.C."/>
            <person name="Kema G.H.J."/>
            <person name="Lawrence C."/>
            <person name="Scott J.A."/>
            <person name="Spatafora J.W."/>
            <person name="Turgeon B.G."/>
            <person name="de Wit P.J.G.M."/>
            <person name="Zhong S."/>
            <person name="Goodwin S.B."/>
            <person name="Grigoriev I.V."/>
        </authorList>
    </citation>
    <scope>NUCLEOTIDE SEQUENCE [LARGE SCALE GENOMIC DNA]</scope>
    <source>
        <strain evidence="2 3">CIRAD86</strain>
    </source>
</reference>
<dbReference type="PRINTS" id="PR00463">
    <property type="entry name" value="EP450I"/>
</dbReference>
<keyword evidence="1" id="KW-0408">Iron</keyword>
<dbReference type="InterPro" id="IPR036396">
    <property type="entry name" value="Cyt_P450_sf"/>
</dbReference>
<dbReference type="CDD" id="cd11060">
    <property type="entry name" value="CYP57A1-like"/>
    <property type="match status" value="1"/>
</dbReference>
<keyword evidence="1" id="KW-0349">Heme</keyword>
<dbReference type="GO" id="GO:0020037">
    <property type="term" value="F:heme binding"/>
    <property type="evidence" value="ECO:0007669"/>
    <property type="project" value="InterPro"/>
</dbReference>
<dbReference type="VEuPathDB" id="FungiDB:MYCFIDRAFT_52974"/>
<dbReference type="EMBL" id="KB446556">
    <property type="protein sequence ID" value="EME85512.1"/>
    <property type="molecule type" value="Genomic_DNA"/>
</dbReference>
<gene>
    <name evidence="2" type="ORF">MYCFIDRAFT_52974</name>
</gene>
<dbReference type="InterPro" id="IPR050121">
    <property type="entry name" value="Cytochrome_P450_monoxygenase"/>
</dbReference>
<dbReference type="AlphaFoldDB" id="M3B862"/>
<keyword evidence="1" id="KW-0479">Metal-binding</keyword>
<dbReference type="STRING" id="383855.M3B862"/>
<accession>M3B862</accession>
<dbReference type="OrthoDB" id="3934656at2759"/>
<evidence type="ECO:0000313" key="3">
    <source>
        <dbReference type="Proteomes" id="UP000016932"/>
    </source>
</evidence>
<keyword evidence="3" id="KW-1185">Reference proteome</keyword>
<dbReference type="InterPro" id="IPR001128">
    <property type="entry name" value="Cyt_P450"/>
</dbReference>
<dbReference type="SUPFAM" id="SSF48264">
    <property type="entry name" value="Cytochrome P450"/>
    <property type="match status" value="1"/>
</dbReference>
<comment type="cofactor">
    <cofactor evidence="1">
        <name>heme</name>
        <dbReference type="ChEBI" id="CHEBI:30413"/>
    </cofactor>
</comment>
<dbReference type="PANTHER" id="PTHR24305:SF229">
    <property type="entry name" value="P450, PUTATIVE (EUROFUNG)-RELATED"/>
    <property type="match status" value="1"/>
</dbReference>
<organism evidence="2 3">
    <name type="scientific">Pseudocercospora fijiensis (strain CIRAD86)</name>
    <name type="common">Black leaf streak disease fungus</name>
    <name type="synonym">Mycosphaerella fijiensis</name>
    <dbReference type="NCBI Taxonomy" id="383855"/>
    <lineage>
        <taxon>Eukaryota</taxon>
        <taxon>Fungi</taxon>
        <taxon>Dikarya</taxon>
        <taxon>Ascomycota</taxon>
        <taxon>Pezizomycotina</taxon>
        <taxon>Dothideomycetes</taxon>
        <taxon>Dothideomycetidae</taxon>
        <taxon>Mycosphaerellales</taxon>
        <taxon>Mycosphaerellaceae</taxon>
        <taxon>Pseudocercospora</taxon>
    </lineage>
</organism>
<dbReference type="GeneID" id="19340058"/>
<dbReference type="GO" id="GO:0004497">
    <property type="term" value="F:monooxygenase activity"/>
    <property type="evidence" value="ECO:0007669"/>
    <property type="project" value="InterPro"/>
</dbReference>
<dbReference type="GO" id="GO:0005506">
    <property type="term" value="F:iron ion binding"/>
    <property type="evidence" value="ECO:0007669"/>
    <property type="project" value="InterPro"/>
</dbReference>
<feature type="binding site" description="axial binding residue" evidence="1">
    <location>
        <position position="461"/>
    </location>
    <ligand>
        <name>heme</name>
        <dbReference type="ChEBI" id="CHEBI:30413"/>
    </ligand>
    <ligandPart>
        <name>Fe</name>
        <dbReference type="ChEBI" id="CHEBI:18248"/>
    </ligandPart>
</feature>
<dbReference type="HOGENOM" id="CLU_001570_14_0_1"/>
<evidence type="ECO:0000256" key="1">
    <source>
        <dbReference type="PIRSR" id="PIRSR602401-1"/>
    </source>
</evidence>